<protein>
    <submittedName>
        <fullName evidence="1">Uncharacterized protein</fullName>
    </submittedName>
</protein>
<comment type="caution">
    <text evidence="1">The sequence shown here is derived from an EMBL/GenBank/DDBJ whole genome shotgun (WGS) entry which is preliminary data.</text>
</comment>
<reference evidence="1 2" key="1">
    <citation type="journal article" date="2021" name="Elife">
        <title>Chloroplast acquisition without the gene transfer in kleptoplastic sea slugs, Plakobranchus ocellatus.</title>
        <authorList>
            <person name="Maeda T."/>
            <person name="Takahashi S."/>
            <person name="Yoshida T."/>
            <person name="Shimamura S."/>
            <person name="Takaki Y."/>
            <person name="Nagai Y."/>
            <person name="Toyoda A."/>
            <person name="Suzuki Y."/>
            <person name="Arimoto A."/>
            <person name="Ishii H."/>
            <person name="Satoh N."/>
            <person name="Nishiyama T."/>
            <person name="Hasebe M."/>
            <person name="Maruyama T."/>
            <person name="Minagawa J."/>
            <person name="Obokata J."/>
            <person name="Shigenobu S."/>
        </authorList>
    </citation>
    <scope>NUCLEOTIDE SEQUENCE [LARGE SCALE GENOMIC DNA]</scope>
</reference>
<accession>A0AAV4DI35</accession>
<dbReference type="EMBL" id="BLXT01007908">
    <property type="protein sequence ID" value="GFO43795.1"/>
    <property type="molecule type" value="Genomic_DNA"/>
</dbReference>
<dbReference type="AlphaFoldDB" id="A0AAV4DI35"/>
<evidence type="ECO:0000313" key="2">
    <source>
        <dbReference type="Proteomes" id="UP000735302"/>
    </source>
</evidence>
<organism evidence="1 2">
    <name type="scientific">Plakobranchus ocellatus</name>
    <dbReference type="NCBI Taxonomy" id="259542"/>
    <lineage>
        <taxon>Eukaryota</taxon>
        <taxon>Metazoa</taxon>
        <taxon>Spiralia</taxon>
        <taxon>Lophotrochozoa</taxon>
        <taxon>Mollusca</taxon>
        <taxon>Gastropoda</taxon>
        <taxon>Heterobranchia</taxon>
        <taxon>Euthyneura</taxon>
        <taxon>Panpulmonata</taxon>
        <taxon>Sacoglossa</taxon>
        <taxon>Placobranchoidea</taxon>
        <taxon>Plakobranchidae</taxon>
        <taxon>Plakobranchus</taxon>
    </lineage>
</organism>
<keyword evidence="2" id="KW-1185">Reference proteome</keyword>
<name>A0AAV4DI35_9GAST</name>
<proteinExistence type="predicted"/>
<evidence type="ECO:0000313" key="1">
    <source>
        <dbReference type="EMBL" id="GFO43795.1"/>
    </source>
</evidence>
<sequence>MDNFLSRNPTAVYSPRERGNLFKNNRRWKKRTLKRKRQLEKKSQRKCCGVQRIELTTRGRGGSNSALNVVEVR</sequence>
<gene>
    <name evidence="1" type="ORF">PoB_007030000</name>
</gene>
<dbReference type="Proteomes" id="UP000735302">
    <property type="component" value="Unassembled WGS sequence"/>
</dbReference>